<evidence type="ECO:0000256" key="5">
    <source>
        <dbReference type="ARBA" id="ARBA00022705"/>
    </source>
</evidence>
<dbReference type="CDD" id="cd03364">
    <property type="entry name" value="TOPRIM_DnaG_primases"/>
    <property type="match status" value="1"/>
</dbReference>
<dbReference type="GO" id="GO:0003677">
    <property type="term" value="F:DNA binding"/>
    <property type="evidence" value="ECO:0007669"/>
    <property type="project" value="UniProtKB-KW"/>
</dbReference>
<evidence type="ECO:0000256" key="2">
    <source>
        <dbReference type="ARBA" id="ARBA00022515"/>
    </source>
</evidence>
<dbReference type="GO" id="GO:0008270">
    <property type="term" value="F:zinc ion binding"/>
    <property type="evidence" value="ECO:0007669"/>
    <property type="project" value="UniProtKB-KW"/>
</dbReference>
<dbReference type="EMBL" id="JABMCB010000154">
    <property type="protein sequence ID" value="NUU74625.1"/>
    <property type="molecule type" value="Genomic_DNA"/>
</dbReference>
<keyword evidence="2" id="KW-0639">Primosome</keyword>
<dbReference type="Gene3D" id="3.90.580.10">
    <property type="entry name" value="Zinc finger, CHC2-type domain"/>
    <property type="match status" value="1"/>
</dbReference>
<dbReference type="PANTHER" id="PTHR30313:SF2">
    <property type="entry name" value="DNA PRIMASE"/>
    <property type="match status" value="1"/>
</dbReference>
<keyword evidence="5" id="KW-0235">DNA replication</keyword>
<dbReference type="AlphaFoldDB" id="A0A7Y6BTF3"/>
<dbReference type="GO" id="GO:0000428">
    <property type="term" value="C:DNA-directed RNA polymerase complex"/>
    <property type="evidence" value="ECO:0007669"/>
    <property type="project" value="UniProtKB-KW"/>
</dbReference>
<dbReference type="PROSITE" id="PS50880">
    <property type="entry name" value="TOPRIM"/>
    <property type="match status" value="1"/>
</dbReference>
<evidence type="ECO:0000256" key="8">
    <source>
        <dbReference type="ARBA" id="ARBA00022833"/>
    </source>
</evidence>
<evidence type="ECO:0000256" key="7">
    <source>
        <dbReference type="ARBA" id="ARBA00022771"/>
    </source>
</evidence>
<dbReference type="Gene3D" id="3.90.980.10">
    <property type="entry name" value="DNA primase, catalytic core, N-terminal domain"/>
    <property type="match status" value="1"/>
</dbReference>
<evidence type="ECO:0000256" key="11">
    <source>
        <dbReference type="ARBA" id="ARBA00023163"/>
    </source>
</evidence>
<dbReference type="Pfam" id="PF13155">
    <property type="entry name" value="Toprim_2"/>
    <property type="match status" value="1"/>
</dbReference>
<keyword evidence="9" id="KW-0460">Magnesium</keyword>
<accession>A0A7Y6BTF3</accession>
<keyword evidence="11" id="KW-0804">Transcription</keyword>
<dbReference type="Pfam" id="PF01807">
    <property type="entry name" value="Zn_ribbon_DnaG"/>
    <property type="match status" value="1"/>
</dbReference>
<dbReference type="GO" id="GO:1990077">
    <property type="term" value="C:primosome complex"/>
    <property type="evidence" value="ECO:0007669"/>
    <property type="project" value="UniProtKB-KW"/>
</dbReference>
<sequence length="434" mass="49492">MIQMTGLDEMCRDFATKAAQKIDIVTVIQDFLVLRQSGQHFFSFCPFHDDSKATFMVDQREQSFNCPVCGKMGDYYDFLSAMAKKSKPDSTATEVIKQIQEDYIGENYSHLLRKSSERFNEVKSMYEAHDYLATVYHEYLLSSNGKLALTYLTEKRGITLEAIKEFNIGYAPDINGFATESLQAAGFNLALMLECGLVGRNDNAGKYYDYFRGRIVFPIYDTDSKVVGFGGRAMNDKIKPKYLNTKETPIFKKSEHLYNFNRVKGQISEDTKLVFFEGYVDVVAAWQSGCKTGVASLGISVSNHHSRMVSEYTDQAIICFDGDLAGQKATSKAIHNLQRYGIRLWIAHMPQDLDPADYIEKFGDNSFKELVQTPLSIVEYYFRKSIGLVRTGDFLSFKTALDKYILSIEMSTNYLSDLSKSELTTYFHQRFHSY</sequence>
<comment type="caution">
    <text evidence="13">The sequence shown here is derived from an EMBL/GenBank/DDBJ whole genome shotgun (WGS) entry which is preliminary data.</text>
</comment>
<dbReference type="GO" id="GO:0006269">
    <property type="term" value="P:DNA replication, synthesis of primer"/>
    <property type="evidence" value="ECO:0007669"/>
    <property type="project" value="UniProtKB-KW"/>
</dbReference>
<dbReference type="InterPro" id="IPR006171">
    <property type="entry name" value="TOPRIM_dom"/>
</dbReference>
<reference evidence="13 14" key="1">
    <citation type="submission" date="2020-05" db="EMBL/GenBank/DDBJ databases">
        <title>Genome Sequencing of Type Strains.</title>
        <authorList>
            <person name="Lemaire J.F."/>
            <person name="Inderbitzin P."/>
            <person name="Gregorio O.A."/>
            <person name="Collins S.B."/>
            <person name="Wespe N."/>
            <person name="Knight-Connoni V."/>
        </authorList>
    </citation>
    <scope>NUCLEOTIDE SEQUENCE [LARGE SCALE GENOMIC DNA]</scope>
    <source>
        <strain evidence="13 14">LMG 21957</strain>
    </source>
</reference>
<protein>
    <submittedName>
        <fullName evidence="13">DNA primase</fullName>
    </submittedName>
</protein>
<dbReference type="SMART" id="SM00493">
    <property type="entry name" value="TOPRIM"/>
    <property type="match status" value="1"/>
</dbReference>
<dbReference type="RefSeq" id="WP_175394528.1">
    <property type="nucleotide sequence ID" value="NZ_JABMCB010000154.1"/>
</dbReference>
<evidence type="ECO:0000256" key="3">
    <source>
        <dbReference type="ARBA" id="ARBA00022679"/>
    </source>
</evidence>
<dbReference type="GO" id="GO:0003899">
    <property type="term" value="F:DNA-directed RNA polymerase activity"/>
    <property type="evidence" value="ECO:0007669"/>
    <property type="project" value="InterPro"/>
</dbReference>
<keyword evidence="1" id="KW-0240">DNA-directed RNA polymerase</keyword>
<evidence type="ECO:0000313" key="13">
    <source>
        <dbReference type="EMBL" id="NUU74625.1"/>
    </source>
</evidence>
<dbReference type="SUPFAM" id="SSF56731">
    <property type="entry name" value="DNA primase core"/>
    <property type="match status" value="1"/>
</dbReference>
<dbReference type="Pfam" id="PF08275">
    <property type="entry name" value="DNAG_N"/>
    <property type="match status" value="1"/>
</dbReference>
<dbReference type="Gene3D" id="3.40.1360.10">
    <property type="match status" value="1"/>
</dbReference>
<dbReference type="InterPro" id="IPR034151">
    <property type="entry name" value="TOPRIM_DnaG_bac"/>
</dbReference>
<dbReference type="SMART" id="SM00400">
    <property type="entry name" value="ZnF_CHCC"/>
    <property type="match status" value="1"/>
</dbReference>
<evidence type="ECO:0000256" key="4">
    <source>
        <dbReference type="ARBA" id="ARBA00022695"/>
    </source>
</evidence>
<dbReference type="InterPro" id="IPR037068">
    <property type="entry name" value="DNA_primase_core_N_sf"/>
</dbReference>
<keyword evidence="7" id="KW-0863">Zinc-finger</keyword>
<dbReference type="GO" id="GO:0005737">
    <property type="term" value="C:cytoplasm"/>
    <property type="evidence" value="ECO:0007669"/>
    <property type="project" value="TreeGrafter"/>
</dbReference>
<evidence type="ECO:0000256" key="10">
    <source>
        <dbReference type="ARBA" id="ARBA00023125"/>
    </source>
</evidence>
<evidence type="ECO:0000256" key="9">
    <source>
        <dbReference type="ARBA" id="ARBA00022842"/>
    </source>
</evidence>
<keyword evidence="4" id="KW-0548">Nucleotidyltransferase</keyword>
<evidence type="ECO:0000259" key="12">
    <source>
        <dbReference type="PROSITE" id="PS50880"/>
    </source>
</evidence>
<proteinExistence type="predicted"/>
<dbReference type="InterPro" id="IPR006295">
    <property type="entry name" value="DNA_primase_DnaG"/>
</dbReference>
<dbReference type="PANTHER" id="PTHR30313">
    <property type="entry name" value="DNA PRIMASE"/>
    <property type="match status" value="1"/>
</dbReference>
<evidence type="ECO:0000256" key="1">
    <source>
        <dbReference type="ARBA" id="ARBA00022478"/>
    </source>
</evidence>
<keyword evidence="3" id="KW-0808">Transferase</keyword>
<organism evidence="13 14">
    <name type="scientific">Paenibacillus xylanilyticus</name>
    <dbReference type="NCBI Taxonomy" id="248903"/>
    <lineage>
        <taxon>Bacteria</taxon>
        <taxon>Bacillati</taxon>
        <taxon>Bacillota</taxon>
        <taxon>Bacilli</taxon>
        <taxon>Bacillales</taxon>
        <taxon>Paenibacillaceae</taxon>
        <taxon>Paenibacillus</taxon>
    </lineage>
</organism>
<feature type="domain" description="Toprim" evidence="12">
    <location>
        <begin position="271"/>
        <end position="350"/>
    </location>
</feature>
<name>A0A7Y6BTF3_9BACL</name>
<dbReference type="InterPro" id="IPR050219">
    <property type="entry name" value="DnaG_primase"/>
</dbReference>
<keyword evidence="14" id="KW-1185">Reference proteome</keyword>
<keyword evidence="10" id="KW-0238">DNA-binding</keyword>
<dbReference type="InterPro" id="IPR036977">
    <property type="entry name" value="DNA_primase_Znf_CHC2"/>
</dbReference>
<keyword evidence="8" id="KW-0862">Zinc</keyword>
<keyword evidence="6" id="KW-0479">Metal-binding</keyword>
<dbReference type="InterPro" id="IPR013264">
    <property type="entry name" value="DNAG_N"/>
</dbReference>
<dbReference type="Proteomes" id="UP000526125">
    <property type="component" value="Unassembled WGS sequence"/>
</dbReference>
<gene>
    <name evidence="13" type="primary">dnaG</name>
    <name evidence="13" type="ORF">HP552_05145</name>
</gene>
<dbReference type="InterPro" id="IPR002694">
    <property type="entry name" value="Znf_CHC2"/>
</dbReference>
<evidence type="ECO:0000313" key="14">
    <source>
        <dbReference type="Proteomes" id="UP000526125"/>
    </source>
</evidence>
<dbReference type="SUPFAM" id="SSF57783">
    <property type="entry name" value="Zinc beta-ribbon"/>
    <property type="match status" value="1"/>
</dbReference>
<dbReference type="NCBIfam" id="TIGR01391">
    <property type="entry name" value="dnaG"/>
    <property type="match status" value="1"/>
</dbReference>
<evidence type="ECO:0000256" key="6">
    <source>
        <dbReference type="ARBA" id="ARBA00022723"/>
    </source>
</evidence>